<keyword evidence="1 4" id="KW-0732">Signal</keyword>
<dbReference type="STRING" id="1284197.S8BIV2"/>
<keyword evidence="3" id="KW-0812">Transmembrane</keyword>
<feature type="region of interest" description="Disordered" evidence="2">
    <location>
        <begin position="265"/>
        <end position="314"/>
    </location>
</feature>
<evidence type="ECO:0000259" key="5">
    <source>
        <dbReference type="Pfam" id="PF10342"/>
    </source>
</evidence>
<reference evidence="6 7" key="1">
    <citation type="journal article" date="2013" name="PLoS Genet.">
        <title>Genomic mechanisms accounting for the adaptation to parasitism in nematode-trapping fungi.</title>
        <authorList>
            <person name="Meerupati T."/>
            <person name="Andersson K.M."/>
            <person name="Friman E."/>
            <person name="Kumar D."/>
            <person name="Tunlid A."/>
            <person name="Ahren D."/>
        </authorList>
    </citation>
    <scope>NUCLEOTIDE SEQUENCE [LARGE SCALE GENOMIC DNA]</scope>
    <source>
        <strain evidence="6 7">CBS 200.50</strain>
    </source>
</reference>
<reference evidence="7" key="2">
    <citation type="submission" date="2013-04" db="EMBL/GenBank/DDBJ databases">
        <title>Genomic mechanisms accounting for the adaptation to parasitism in nematode-trapping fungi.</title>
        <authorList>
            <person name="Ahren D.G."/>
        </authorList>
    </citation>
    <scope>NUCLEOTIDE SEQUENCE [LARGE SCALE GENOMIC DNA]</scope>
    <source>
        <strain evidence="7">CBS 200.50</strain>
    </source>
</reference>
<feature type="domain" description="Yeast cell wall synthesis Kre9/Knh1-like N-terminal" evidence="5">
    <location>
        <begin position="30"/>
        <end position="117"/>
    </location>
</feature>
<feature type="compositionally biased region" description="Low complexity" evidence="2">
    <location>
        <begin position="122"/>
        <end position="133"/>
    </location>
</feature>
<dbReference type="AlphaFoldDB" id="S8BIV2"/>
<keyword evidence="3" id="KW-0472">Membrane</keyword>
<dbReference type="Pfam" id="PF10342">
    <property type="entry name" value="Kre9_KNH"/>
    <property type="match status" value="1"/>
</dbReference>
<dbReference type="CDD" id="cd12087">
    <property type="entry name" value="TM_EGFR-like"/>
    <property type="match status" value="1"/>
</dbReference>
<feature type="chain" id="PRO_5004548523" description="Yeast cell wall synthesis Kre9/Knh1-like N-terminal domain-containing protein" evidence="4">
    <location>
        <begin position="22"/>
        <end position="314"/>
    </location>
</feature>
<evidence type="ECO:0000256" key="1">
    <source>
        <dbReference type="ARBA" id="ARBA00022729"/>
    </source>
</evidence>
<dbReference type="eggNOG" id="ENOG502SB54">
    <property type="taxonomic scope" value="Eukaryota"/>
</dbReference>
<feature type="compositionally biased region" description="Low complexity" evidence="2">
    <location>
        <begin position="142"/>
        <end position="218"/>
    </location>
</feature>
<evidence type="ECO:0000256" key="3">
    <source>
        <dbReference type="SAM" id="Phobius"/>
    </source>
</evidence>
<proteinExistence type="predicted"/>
<keyword evidence="7" id="KW-1185">Reference proteome</keyword>
<evidence type="ECO:0000256" key="4">
    <source>
        <dbReference type="SAM" id="SignalP"/>
    </source>
</evidence>
<evidence type="ECO:0000313" key="7">
    <source>
        <dbReference type="Proteomes" id="UP000015100"/>
    </source>
</evidence>
<name>S8BIV2_DACHA</name>
<feature type="signal peptide" evidence="4">
    <location>
        <begin position="1"/>
        <end position="21"/>
    </location>
</feature>
<comment type="caution">
    <text evidence="6">The sequence shown here is derived from an EMBL/GenBank/DDBJ whole genome shotgun (WGS) entry which is preliminary data.</text>
</comment>
<dbReference type="OMA" id="SYKWRIP"/>
<gene>
    <name evidence="6" type="ORF">H072_11461</name>
</gene>
<dbReference type="PANTHER" id="PTHR40633">
    <property type="entry name" value="MATRIX PROTEIN, PUTATIVE (AFU_ORTHOLOGUE AFUA_8G05410)-RELATED"/>
    <property type="match status" value="1"/>
</dbReference>
<dbReference type="Proteomes" id="UP000015100">
    <property type="component" value="Unassembled WGS sequence"/>
</dbReference>
<protein>
    <recommendedName>
        <fullName evidence="5">Yeast cell wall synthesis Kre9/Knh1-like N-terminal domain-containing protein</fullName>
    </recommendedName>
</protein>
<evidence type="ECO:0000256" key="2">
    <source>
        <dbReference type="SAM" id="MobiDB-lite"/>
    </source>
</evidence>
<feature type="transmembrane region" description="Helical" evidence="3">
    <location>
        <begin position="232"/>
        <end position="256"/>
    </location>
</feature>
<keyword evidence="3" id="KW-1133">Transmembrane helix</keyword>
<organism evidence="6 7">
    <name type="scientific">Dactylellina haptotyla (strain CBS 200.50)</name>
    <name type="common">Nematode-trapping fungus</name>
    <name type="synonym">Monacrosporium haptotylum</name>
    <dbReference type="NCBI Taxonomy" id="1284197"/>
    <lineage>
        <taxon>Eukaryota</taxon>
        <taxon>Fungi</taxon>
        <taxon>Dikarya</taxon>
        <taxon>Ascomycota</taxon>
        <taxon>Pezizomycotina</taxon>
        <taxon>Orbiliomycetes</taxon>
        <taxon>Orbiliales</taxon>
        <taxon>Orbiliaceae</taxon>
        <taxon>Dactylellina</taxon>
    </lineage>
</organism>
<feature type="region of interest" description="Disordered" evidence="2">
    <location>
        <begin position="116"/>
        <end position="227"/>
    </location>
</feature>
<dbReference type="InterPro" id="IPR052982">
    <property type="entry name" value="SRP1/TIP1-like"/>
</dbReference>
<evidence type="ECO:0000313" key="6">
    <source>
        <dbReference type="EMBL" id="EPS35197.1"/>
    </source>
</evidence>
<dbReference type="HOGENOM" id="CLU_885730_0_0_1"/>
<accession>S8BIV2</accession>
<dbReference type="OrthoDB" id="2260257at2759"/>
<sequence>MRLQFFLRLLTLLSTFTFTFAQVSSNNFISPGAGDTLVAGEAFTLRWGSLSGTTVTITLVGGPSNALVTVAVIAQGIDNTGQFTWDVPTNIPTGSYAFRIQPDIAAVDPNYSDRFTLQNDNSISSSTSLQTPTSSPPPSTTPIPSTTSIPSSTSESLPPTSSSTTTPRPTTSPSPSSSSSSSSSSRPESSTNPPQTTTGTTQSTTSSTSPNTSTNNPPAGGGGGSSGPNAGVIAGSVVGGVAVLGLIGLLAFWILVRERRKRAAMVQPSMPPPPPADPNNQGIWDGRDAFSSNPRHDTTDVYPGQEMSQPGVRV</sequence>
<dbReference type="PANTHER" id="PTHR40633:SF1">
    <property type="entry name" value="GPI ANCHORED SERINE-THREONINE RICH PROTEIN (AFU_ORTHOLOGUE AFUA_1G03630)"/>
    <property type="match status" value="1"/>
</dbReference>
<dbReference type="InterPro" id="IPR018466">
    <property type="entry name" value="Kre9/Knh1-like_N"/>
</dbReference>
<dbReference type="EMBL" id="AQGS01001233">
    <property type="protein sequence ID" value="EPS35197.1"/>
    <property type="molecule type" value="Genomic_DNA"/>
</dbReference>